<proteinExistence type="predicted"/>
<evidence type="ECO:0000313" key="2">
    <source>
        <dbReference type="Proteomes" id="UP001324115"/>
    </source>
</evidence>
<sequence length="57" mass="6600">METVVKVLQPGPLGIIEHKFSSEEIREANATVHRAVENWQRNAKLEPKKHILKDFVH</sequence>
<name>A0AAN7E039_QUERU</name>
<dbReference type="Proteomes" id="UP001324115">
    <property type="component" value="Unassembled WGS sequence"/>
</dbReference>
<comment type="caution">
    <text evidence="1">The sequence shown here is derived from an EMBL/GenBank/DDBJ whole genome shotgun (WGS) entry which is preliminary data.</text>
</comment>
<dbReference type="AlphaFoldDB" id="A0AAN7E039"/>
<gene>
    <name evidence="1" type="ORF">RGQ29_008106</name>
</gene>
<evidence type="ECO:0000313" key="1">
    <source>
        <dbReference type="EMBL" id="KAK4558677.1"/>
    </source>
</evidence>
<organism evidence="1 2">
    <name type="scientific">Quercus rubra</name>
    <name type="common">Northern red oak</name>
    <name type="synonym">Quercus borealis</name>
    <dbReference type="NCBI Taxonomy" id="3512"/>
    <lineage>
        <taxon>Eukaryota</taxon>
        <taxon>Viridiplantae</taxon>
        <taxon>Streptophyta</taxon>
        <taxon>Embryophyta</taxon>
        <taxon>Tracheophyta</taxon>
        <taxon>Spermatophyta</taxon>
        <taxon>Magnoliopsida</taxon>
        <taxon>eudicotyledons</taxon>
        <taxon>Gunneridae</taxon>
        <taxon>Pentapetalae</taxon>
        <taxon>rosids</taxon>
        <taxon>fabids</taxon>
        <taxon>Fagales</taxon>
        <taxon>Fagaceae</taxon>
        <taxon>Quercus</taxon>
    </lineage>
</organism>
<protein>
    <submittedName>
        <fullName evidence="1">Uncharacterized protein</fullName>
    </submittedName>
</protein>
<accession>A0AAN7E039</accession>
<dbReference type="EMBL" id="JAXUIC010000012">
    <property type="protein sequence ID" value="KAK4558677.1"/>
    <property type="molecule type" value="Genomic_DNA"/>
</dbReference>
<keyword evidence="2" id="KW-1185">Reference proteome</keyword>
<dbReference type="PANTHER" id="PTHR37235">
    <property type="entry name" value="ZINC METALLOPROTEINASE AUREOLYSIN"/>
    <property type="match status" value="1"/>
</dbReference>
<reference evidence="1 2" key="1">
    <citation type="journal article" date="2023" name="G3 (Bethesda)">
        <title>A haplotype-resolved chromosome-scale genome for Quercus rubra L. provides insights into the genetics of adaptive traits for red oak species.</title>
        <authorList>
            <person name="Kapoor B."/>
            <person name="Jenkins J."/>
            <person name="Schmutz J."/>
            <person name="Zhebentyayeva T."/>
            <person name="Kuelheim C."/>
            <person name="Coggeshall M."/>
            <person name="Heim C."/>
            <person name="Lasky J.R."/>
            <person name="Leites L."/>
            <person name="Islam-Faridi N."/>
            <person name="Romero-Severson J."/>
            <person name="DeLeo V.L."/>
            <person name="Lucas S.M."/>
            <person name="Lazic D."/>
            <person name="Gailing O."/>
            <person name="Carlson J."/>
            <person name="Staton M."/>
        </authorList>
    </citation>
    <scope>NUCLEOTIDE SEQUENCE [LARGE SCALE GENOMIC DNA]</scope>
    <source>
        <strain evidence="1">Pseudo-F2</strain>
    </source>
</reference>
<dbReference type="PANTHER" id="PTHR37235:SF2">
    <property type="entry name" value="OS05G0371500 PROTEIN"/>
    <property type="match status" value="1"/>
</dbReference>